<feature type="region of interest" description="Disordered" evidence="6">
    <location>
        <begin position="1146"/>
        <end position="1166"/>
    </location>
</feature>
<protein>
    <recommendedName>
        <fullName evidence="7">AP2/ERF domain-containing protein</fullName>
    </recommendedName>
</protein>
<evidence type="ECO:0000256" key="6">
    <source>
        <dbReference type="SAM" id="MobiDB-lite"/>
    </source>
</evidence>
<feature type="region of interest" description="Disordered" evidence="6">
    <location>
        <begin position="1243"/>
        <end position="1277"/>
    </location>
</feature>
<feature type="domain" description="AP2/ERF" evidence="7">
    <location>
        <begin position="1087"/>
        <end position="1144"/>
    </location>
</feature>
<keyword evidence="4" id="KW-0804">Transcription</keyword>
<feature type="region of interest" description="Disordered" evidence="6">
    <location>
        <begin position="1330"/>
        <end position="1356"/>
    </location>
</feature>
<dbReference type="GO" id="GO:0005634">
    <property type="term" value="C:nucleus"/>
    <property type="evidence" value="ECO:0007669"/>
    <property type="project" value="UniProtKB-SubCell"/>
</dbReference>
<feature type="region of interest" description="Disordered" evidence="6">
    <location>
        <begin position="839"/>
        <end position="912"/>
    </location>
</feature>
<reference evidence="8 9" key="1">
    <citation type="journal article" date="2015" name="Genome Biol. Evol.">
        <title>Comparative Genomics of a Bacterivorous Green Alga Reveals Evolutionary Causalities and Consequences of Phago-Mixotrophic Mode of Nutrition.</title>
        <authorList>
            <person name="Burns J.A."/>
            <person name="Paasch A."/>
            <person name="Narechania A."/>
            <person name="Kim E."/>
        </authorList>
    </citation>
    <scope>NUCLEOTIDE SEQUENCE [LARGE SCALE GENOMIC DNA]</scope>
    <source>
        <strain evidence="8 9">PLY_AMNH</strain>
    </source>
</reference>
<keyword evidence="3" id="KW-0238">DNA-binding</keyword>
<evidence type="ECO:0000313" key="8">
    <source>
        <dbReference type="EMBL" id="KAK3269756.1"/>
    </source>
</evidence>
<comment type="caution">
    <text evidence="8">The sequence shown here is derived from an EMBL/GenBank/DDBJ whole genome shotgun (WGS) entry which is preliminary data.</text>
</comment>
<evidence type="ECO:0000259" key="7">
    <source>
        <dbReference type="PROSITE" id="PS51032"/>
    </source>
</evidence>
<dbReference type="Proteomes" id="UP001190700">
    <property type="component" value="Unassembled WGS sequence"/>
</dbReference>
<keyword evidence="9" id="KW-1185">Reference proteome</keyword>
<organism evidence="8 9">
    <name type="scientific">Cymbomonas tetramitiformis</name>
    <dbReference type="NCBI Taxonomy" id="36881"/>
    <lineage>
        <taxon>Eukaryota</taxon>
        <taxon>Viridiplantae</taxon>
        <taxon>Chlorophyta</taxon>
        <taxon>Pyramimonadophyceae</taxon>
        <taxon>Pyramimonadales</taxon>
        <taxon>Pyramimonadaceae</taxon>
        <taxon>Cymbomonas</taxon>
    </lineage>
</organism>
<evidence type="ECO:0000256" key="2">
    <source>
        <dbReference type="ARBA" id="ARBA00023015"/>
    </source>
</evidence>
<dbReference type="EMBL" id="LGRX02010759">
    <property type="protein sequence ID" value="KAK3269756.1"/>
    <property type="molecule type" value="Genomic_DNA"/>
</dbReference>
<dbReference type="GO" id="GO:0003677">
    <property type="term" value="F:DNA binding"/>
    <property type="evidence" value="ECO:0007669"/>
    <property type="project" value="UniProtKB-KW"/>
</dbReference>
<gene>
    <name evidence="8" type="ORF">CYMTET_21817</name>
</gene>
<dbReference type="PROSITE" id="PS51032">
    <property type="entry name" value="AP2_ERF"/>
    <property type="match status" value="1"/>
</dbReference>
<evidence type="ECO:0000313" key="9">
    <source>
        <dbReference type="Proteomes" id="UP001190700"/>
    </source>
</evidence>
<feature type="compositionally biased region" description="Pro residues" evidence="6">
    <location>
        <begin position="1337"/>
        <end position="1350"/>
    </location>
</feature>
<evidence type="ECO:0000256" key="1">
    <source>
        <dbReference type="ARBA" id="ARBA00004123"/>
    </source>
</evidence>
<keyword evidence="2" id="KW-0805">Transcription regulation</keyword>
<name>A0AAE0G199_9CHLO</name>
<sequence length="1621" mass="172088">MALSKAEAYFVNCPVAVPPPISIHHFNGDSGRAEEIEVAVSTLNEPSTFLGTSTLPDRSRLVQYPKYSGAVKLFAARCAAHQLQWQHIRFAICPLLVNAVTFNPLETRTPWDTLVDWDHTISRLACKSLRMPMTCTRQGLYAAGGLRMPSLAAEMLATYARELLVVLGEKTELVGELRRAFAKAAQFSSLGPGAALIREGMRHLSPTSKWLVASEWAPVVASRPSTTHLSFSAGNIAWAMGEARRQADADWRAECAAQCVYPAEAMGDGGSWSFERDDWGSADVEDPLLEWLDWDAHAAARSQLLGRHARRPGVLGEAEMWALLNILSRLPLSLRGVVVSDNLGAALGLATAGTPRTREQIRRGDCALWSRIARCARRRSIDPPPAPPGPAPRGAWEAELGRILEDPTVTNAKLLPSLVPGLSVMWTRGHQPLEEEVQPCRLIVEGNHVADHLANQGALAPRPEPTPVGVAYPRGGLRFFLVRRGQVVVSDPSGSIRRLAAADAEARWAGAAQQGAAAAALDQLWVKALDPLFLQKVPPPAGLPLVDGAPIPLLSPSSASFQSSAWKQWHAVGGSWTARVRISADARRAAEARAQQAADGAHVPHVEAFMREMDAPGTLPDDLAPLALDVRTCPLCGLAPGTARHALLSCPANTPLRLPLRACVEDLLCREMMESLSAPRAQAVAAWLECGSRTRPADSPFRFCGHPRSGWGVPGEASTWGTLPILSAIAWLLPVAQEEELGARGERGRTETAEGAHDLGYRGLVPRTVVLAAVDPRGLHNAEGEGWDGLPAGVRDRGNRLAASVSMAILQISAEMRRRYAAGCSDFVRRFLEPGLGAEAGGHRDSILEDDDDGSDSSPASSGEDDSGATPRPPAPSATFALVAGCAPRRAPANDGTPPTGQPRKRKRALGGTRLDAVSAAVRRVELADKFSGSMEALSILVCRPLGIPEACRVLGRAALGGAMPPRSAARHALRIDGVSFLDEAGGAVRPFPLGSLRLPASRCACEAPTPDAECGTLCAVCGRLVASHAPPLSECALCSGPLGGNETNFVAEGSLAEGEATASKARERAELEDRRQRIDNPHTWSRFFGVAWVPTIGKFSATTFLPRRQVGLFVTEEGAAVAYDEAMLATPGVERGVSPLNFASGTRNRCPPPAGRAGKSNLSSRYKGVDRSAASGGWRAYLGSKATSRTFSMTLGKPTFFRNEADAARELPASGSPRRAPRLDVRVKFDLETRAVILAGADLPPAPRGGSVASGGPEEDAPSPPRAPGARCAGCGKGAHARPVLDQRCGGLMAGHLFPCEVRDIWLCPWCLRRHAAAALARPAVGGARASTAPAAPNPLWPSTPPSPLPLETDMRPAPAQAAVGRQVVVGGAEGEAALRPDMAPSAGLGLGAPGAPAALGGVPSLAEATVAAPRASTPWCRALLPGEAAEVHALDALGGLPDDVLPQLVCNAARALDDPGSCYAVAVQVYDIESAEKAANAVPNQDGSVYKDHKLVDIEWDVVRESVYLLTYAAQAVDILQGTKYPTISLVLPIIGRLAYLASEWTSLKHEGKNVQVLNEDVKKARKLLAGDIKRRHFSDLMDSKLEDFACATLLDPRHKNFKFKNCNRWMKGAASYCS</sequence>
<evidence type="ECO:0000256" key="3">
    <source>
        <dbReference type="ARBA" id="ARBA00023125"/>
    </source>
</evidence>
<keyword evidence="5" id="KW-0539">Nucleus</keyword>
<proteinExistence type="predicted"/>
<accession>A0AAE0G199</accession>
<evidence type="ECO:0000256" key="5">
    <source>
        <dbReference type="ARBA" id="ARBA00023242"/>
    </source>
</evidence>
<dbReference type="GO" id="GO:0003700">
    <property type="term" value="F:DNA-binding transcription factor activity"/>
    <property type="evidence" value="ECO:0007669"/>
    <property type="project" value="InterPro"/>
</dbReference>
<dbReference type="InterPro" id="IPR001471">
    <property type="entry name" value="AP2/ERF_dom"/>
</dbReference>
<comment type="subcellular location">
    <subcellularLocation>
        <location evidence="1">Nucleus</location>
    </subcellularLocation>
</comment>
<evidence type="ECO:0000256" key="4">
    <source>
        <dbReference type="ARBA" id="ARBA00023163"/>
    </source>
</evidence>